<evidence type="ECO:0000313" key="2">
    <source>
        <dbReference type="EMBL" id="EGT43386.1"/>
    </source>
</evidence>
<dbReference type="PANTHER" id="PTHR11909">
    <property type="entry name" value="CASEIN KINASE-RELATED"/>
    <property type="match status" value="1"/>
</dbReference>
<dbReference type="InterPro" id="IPR011009">
    <property type="entry name" value="Kinase-like_dom_sf"/>
</dbReference>
<dbReference type="AlphaFoldDB" id="G0P2T2"/>
<dbReference type="eggNOG" id="KOG1164">
    <property type="taxonomic scope" value="Eukaryota"/>
</dbReference>
<keyword evidence="3" id="KW-1185">Reference proteome</keyword>
<dbReference type="STRING" id="135651.G0P2T2"/>
<dbReference type="EMBL" id="GL380030">
    <property type="protein sequence ID" value="EGT43386.1"/>
    <property type="molecule type" value="Genomic_DNA"/>
</dbReference>
<accession>G0P2T2</accession>
<dbReference type="GO" id="GO:0004672">
    <property type="term" value="F:protein kinase activity"/>
    <property type="evidence" value="ECO:0007669"/>
    <property type="project" value="InterPro"/>
</dbReference>
<protein>
    <recommendedName>
        <fullName evidence="1">Protein kinase domain-containing protein</fullName>
    </recommendedName>
</protein>
<dbReference type="PROSITE" id="PS50011">
    <property type="entry name" value="PROTEIN_KINASE_DOM"/>
    <property type="match status" value="1"/>
</dbReference>
<dbReference type="SMART" id="SM00220">
    <property type="entry name" value="S_TKc"/>
    <property type="match status" value="1"/>
</dbReference>
<dbReference type="SUPFAM" id="SSF56112">
    <property type="entry name" value="Protein kinase-like (PK-like)"/>
    <property type="match status" value="1"/>
</dbReference>
<dbReference type="Proteomes" id="UP000008068">
    <property type="component" value="Unassembled WGS sequence"/>
</dbReference>
<evidence type="ECO:0000313" key="3">
    <source>
        <dbReference type="Proteomes" id="UP000008068"/>
    </source>
</evidence>
<name>G0P2T2_CAEBE</name>
<reference evidence="3" key="1">
    <citation type="submission" date="2011-07" db="EMBL/GenBank/DDBJ databases">
        <authorList>
            <consortium name="Caenorhabditis brenneri Sequencing and Analysis Consortium"/>
            <person name="Wilson R.K."/>
        </authorList>
    </citation>
    <scope>NUCLEOTIDE SEQUENCE [LARGE SCALE GENOMIC DNA]</scope>
    <source>
        <strain evidence="3">PB2801</strain>
    </source>
</reference>
<gene>
    <name evidence="2" type="ORF">CAEBREN_23580</name>
</gene>
<evidence type="ECO:0000259" key="1">
    <source>
        <dbReference type="PROSITE" id="PS50011"/>
    </source>
</evidence>
<dbReference type="GO" id="GO:0005524">
    <property type="term" value="F:ATP binding"/>
    <property type="evidence" value="ECO:0007669"/>
    <property type="project" value="InterPro"/>
</dbReference>
<dbReference type="OrthoDB" id="2687620at2759"/>
<dbReference type="Gene3D" id="1.10.510.10">
    <property type="entry name" value="Transferase(Phosphotransferase) domain 1"/>
    <property type="match status" value="1"/>
</dbReference>
<proteinExistence type="predicted"/>
<dbReference type="InterPro" id="IPR000719">
    <property type="entry name" value="Prot_kinase_dom"/>
</dbReference>
<sequence length="299" mass="33424">MVCMVMEGETVGCAEQGFWKVVKELGSGAYGEVFEVINTETGKEGAMKAVKHSDAELEASALKTLASLPIVYVPIVYAKFPLSQEYTAIVMEIGAADLGTLRANNPNGVFTKKTSLSVAHHVVSVLWLSHEKGWIHRDVKEANIVLKKESKIQHPQPLLLIDFGIAYPIGNPEMQKNQPPFEESVYCSPAMAQGKPPQEKDDLIMTLYMLMTGRGYDEFSDPKTSLMKRLEFEQDPFKYITKPEDKWLGDIAKIVFCTEDDQECGYQAILDILAAAEKDFKPALHRFVIEGDENKPYIL</sequence>
<dbReference type="InterPro" id="IPR050235">
    <property type="entry name" value="CK1_Ser-Thr_kinase"/>
</dbReference>
<organism evidence="3">
    <name type="scientific">Caenorhabditis brenneri</name>
    <name type="common">Nematode worm</name>
    <dbReference type="NCBI Taxonomy" id="135651"/>
    <lineage>
        <taxon>Eukaryota</taxon>
        <taxon>Metazoa</taxon>
        <taxon>Ecdysozoa</taxon>
        <taxon>Nematoda</taxon>
        <taxon>Chromadorea</taxon>
        <taxon>Rhabditida</taxon>
        <taxon>Rhabditina</taxon>
        <taxon>Rhabditomorpha</taxon>
        <taxon>Rhabditoidea</taxon>
        <taxon>Rhabditidae</taxon>
        <taxon>Peloderinae</taxon>
        <taxon>Caenorhabditis</taxon>
    </lineage>
</organism>
<dbReference type="Pfam" id="PF00069">
    <property type="entry name" value="Pkinase"/>
    <property type="match status" value="1"/>
</dbReference>
<dbReference type="InParanoid" id="G0P2T2"/>
<feature type="domain" description="Protein kinase" evidence="1">
    <location>
        <begin position="19"/>
        <end position="299"/>
    </location>
</feature>
<dbReference type="HOGENOM" id="CLU_019279_2_5_1"/>